<proteinExistence type="predicted"/>
<evidence type="ECO:0000256" key="1">
    <source>
        <dbReference type="SAM" id="SignalP"/>
    </source>
</evidence>
<name>K5WC70_PHACS</name>
<dbReference type="InParanoid" id="K5WC70"/>
<sequence length="158" mass="16663">MFFGKRSALVTAFLLSATAQRSLAVCDSGQMAVGTESISMFTGPNGAFEEYSGFLMNNDCQLISQNGLTQDPNQMCDGGYSGGASVTCSEHKPVAAVSDVRARLGLKARAWACGDVEPSPEPEPSPSPAQALGLSPGLLTIQRVFRCYQKGMYLGVVD</sequence>
<gene>
    <name evidence="2" type="ORF">PHACADRAFT_194192</name>
</gene>
<dbReference type="EMBL" id="JH930471">
    <property type="protein sequence ID" value="EKM56599.1"/>
    <property type="molecule type" value="Genomic_DNA"/>
</dbReference>
<dbReference type="GeneID" id="18910975"/>
<dbReference type="KEGG" id="pco:PHACADRAFT_194192"/>
<protein>
    <submittedName>
        <fullName evidence="2">Uncharacterized protein</fullName>
    </submittedName>
</protein>
<keyword evidence="1" id="KW-0732">Signal</keyword>
<evidence type="ECO:0000313" key="2">
    <source>
        <dbReference type="EMBL" id="EKM56599.1"/>
    </source>
</evidence>
<accession>K5WC70</accession>
<dbReference type="RefSeq" id="XP_007394442.1">
    <property type="nucleotide sequence ID" value="XM_007394380.1"/>
</dbReference>
<feature type="signal peptide" evidence="1">
    <location>
        <begin position="1"/>
        <end position="24"/>
    </location>
</feature>
<organism evidence="2 3">
    <name type="scientific">Phanerochaete carnosa (strain HHB-10118-sp)</name>
    <name type="common">White-rot fungus</name>
    <name type="synonym">Peniophora carnosa</name>
    <dbReference type="NCBI Taxonomy" id="650164"/>
    <lineage>
        <taxon>Eukaryota</taxon>
        <taxon>Fungi</taxon>
        <taxon>Dikarya</taxon>
        <taxon>Basidiomycota</taxon>
        <taxon>Agaricomycotina</taxon>
        <taxon>Agaricomycetes</taxon>
        <taxon>Polyporales</taxon>
        <taxon>Phanerochaetaceae</taxon>
        <taxon>Phanerochaete</taxon>
    </lineage>
</organism>
<keyword evidence="3" id="KW-1185">Reference proteome</keyword>
<feature type="chain" id="PRO_5003885504" evidence="1">
    <location>
        <begin position="25"/>
        <end position="158"/>
    </location>
</feature>
<dbReference type="HOGENOM" id="CLU_1670011_0_0_1"/>
<reference evidence="2 3" key="1">
    <citation type="journal article" date="2012" name="BMC Genomics">
        <title>Comparative genomics of the white-rot fungi, Phanerochaete carnosa and P. chrysosporium, to elucidate the genetic basis of the distinct wood types they colonize.</title>
        <authorList>
            <person name="Suzuki H."/>
            <person name="MacDonald J."/>
            <person name="Syed K."/>
            <person name="Salamov A."/>
            <person name="Hori C."/>
            <person name="Aerts A."/>
            <person name="Henrissat B."/>
            <person name="Wiebenga A."/>
            <person name="vanKuyk P.A."/>
            <person name="Barry K."/>
            <person name="Lindquist E."/>
            <person name="LaButti K."/>
            <person name="Lapidus A."/>
            <person name="Lucas S."/>
            <person name="Coutinho P."/>
            <person name="Gong Y."/>
            <person name="Samejima M."/>
            <person name="Mahadevan R."/>
            <person name="Abou-Zaid M."/>
            <person name="de Vries R.P."/>
            <person name="Igarashi K."/>
            <person name="Yadav J.S."/>
            <person name="Grigoriev I.V."/>
            <person name="Master E.R."/>
        </authorList>
    </citation>
    <scope>NUCLEOTIDE SEQUENCE [LARGE SCALE GENOMIC DNA]</scope>
    <source>
        <strain evidence="2 3">HHB-10118-sp</strain>
    </source>
</reference>
<dbReference type="Proteomes" id="UP000008370">
    <property type="component" value="Unassembled WGS sequence"/>
</dbReference>
<dbReference type="AlphaFoldDB" id="K5WC70"/>
<evidence type="ECO:0000313" key="3">
    <source>
        <dbReference type="Proteomes" id="UP000008370"/>
    </source>
</evidence>